<feature type="domain" description="TM7S3/TM198-like" evidence="9">
    <location>
        <begin position="121"/>
        <end position="330"/>
    </location>
</feature>
<feature type="coiled-coil region" evidence="5">
    <location>
        <begin position="326"/>
        <end position="375"/>
    </location>
</feature>
<evidence type="ECO:0000256" key="7">
    <source>
        <dbReference type="SAM" id="Phobius"/>
    </source>
</evidence>
<evidence type="ECO:0000256" key="1">
    <source>
        <dbReference type="ARBA" id="ARBA00004141"/>
    </source>
</evidence>
<evidence type="ECO:0000256" key="8">
    <source>
        <dbReference type="SAM" id="SignalP"/>
    </source>
</evidence>
<feature type="transmembrane region" description="Helical" evidence="7">
    <location>
        <begin position="254"/>
        <end position="273"/>
    </location>
</feature>
<dbReference type="PANTHER" id="PTHR39469">
    <property type="entry name" value="CHROMOSOME 1, WHOLE GENOME SHOTGUN SEQUENCE"/>
    <property type="match status" value="1"/>
</dbReference>
<dbReference type="HOGENOM" id="CLU_010250_0_0_1"/>
<feature type="region of interest" description="Disordered" evidence="6">
    <location>
        <begin position="637"/>
        <end position="880"/>
    </location>
</feature>
<evidence type="ECO:0000256" key="5">
    <source>
        <dbReference type="SAM" id="Coils"/>
    </source>
</evidence>
<evidence type="ECO:0000256" key="3">
    <source>
        <dbReference type="ARBA" id="ARBA00022989"/>
    </source>
</evidence>
<sequence>MYPRHLASWAAAAAFVLLVGPVVAQSSNSTSPASSPPAATSSASPLLSLTTSSFTSSFTTRSGTSLATLPTVVPTIFNVTVTPTASSTSSVPSNSTTASATPTPDPRQLQTKIDPGFGVLGALLIITGIPSAFLGHKNRWSSFFLVGFYTLSLVCFVLILRFGVLEAVNPPSTTLRGLFVLACTVAGFVGGGVAIFFWKATRYFIGAWGGLAFALWIQCFRDGGLIHEIGFRWILYIACAVVGFILCTIPRLHYYTLIVSTGFVGATAFMLGVDCYTTADLKEFYIWNLGFNTLFTRYVHLGIQFPVSQTMEIELGLLGAVALMGIAVQLRILKVLQRKLQEIREEQRRVDKEVEAHAAEQFAEVEREKTEWEREHPTLLKHGRNGSNFSGTPLMKDVEMGLETPSDEKRASTYTLIGGTRQRVQSGVSSLMLSTPMAEGRQSPGALPALDLGTDLEADVPQNYISNDPEIEERPRKPSMTLSVAQELEELKRKQELLSEIQNIRKSIDLLKAETPAPSSSTDSRRPSFSSRRTLSYDLGSIPLTGPSHLRPPRPSDPRARVQSMELSRLRSSGSSPVGRPTSVPLQDDGWDAYVQDRRLLQPPSGVTPPIATTPGVVSPKPKLAVSPAVTDALLRRQHRESSLSYGNGADQPPSADVGRPSAASPRHWSPEELPPALRPSAHKKSDSQGSYNPGVVLPRTRNGSSPQPKRDSTPVLTFEELEERHREKLRQLQQPLTDAEKEQADIRAAKSRWERAKQMEKQAVTKRQAEQAAAVSREAKEKTRSGDAARHLTTDGDGRVSRHNRTLSADALATVAGKPSSSKRMSTMKVEDWQKSQTVEPDAAYRESRRQSAVPFPGQPGRPSGDRRRSSHLLRDPPS</sequence>
<feature type="chain" id="PRO_5002180565" description="TM7S3/TM198-like domain-containing protein" evidence="8">
    <location>
        <begin position="25"/>
        <end position="880"/>
    </location>
</feature>
<dbReference type="OrthoDB" id="102260at2759"/>
<evidence type="ECO:0000313" key="10">
    <source>
        <dbReference type="EMBL" id="KIP12493.1"/>
    </source>
</evidence>
<feature type="transmembrane region" description="Helical" evidence="7">
    <location>
        <begin position="229"/>
        <end position="247"/>
    </location>
</feature>
<keyword evidence="11" id="KW-1185">Reference proteome</keyword>
<evidence type="ECO:0000256" key="6">
    <source>
        <dbReference type="SAM" id="MobiDB-lite"/>
    </source>
</evidence>
<keyword evidence="4 7" id="KW-0472">Membrane</keyword>
<feature type="region of interest" description="Disordered" evidence="6">
    <location>
        <begin position="601"/>
        <end position="624"/>
    </location>
</feature>
<dbReference type="EMBL" id="KN840439">
    <property type="protein sequence ID" value="KIP12493.1"/>
    <property type="molecule type" value="Genomic_DNA"/>
</dbReference>
<name>A0A0C3PWS5_PHLG1</name>
<organism evidence="10 11">
    <name type="scientific">Phlebiopsis gigantea (strain 11061_1 CR5-6)</name>
    <name type="common">White-rot fungus</name>
    <name type="synonym">Peniophora gigantea</name>
    <dbReference type="NCBI Taxonomy" id="745531"/>
    <lineage>
        <taxon>Eukaryota</taxon>
        <taxon>Fungi</taxon>
        <taxon>Dikarya</taxon>
        <taxon>Basidiomycota</taxon>
        <taxon>Agaricomycotina</taxon>
        <taxon>Agaricomycetes</taxon>
        <taxon>Polyporales</taxon>
        <taxon>Phanerochaetaceae</taxon>
        <taxon>Phlebiopsis</taxon>
    </lineage>
</organism>
<feature type="signal peptide" evidence="8">
    <location>
        <begin position="1"/>
        <end position="24"/>
    </location>
</feature>
<feature type="transmembrane region" description="Helical" evidence="7">
    <location>
        <begin position="116"/>
        <end position="135"/>
    </location>
</feature>
<dbReference type="Proteomes" id="UP000053257">
    <property type="component" value="Unassembled WGS sequence"/>
</dbReference>
<feature type="transmembrane region" description="Helical" evidence="7">
    <location>
        <begin position="142"/>
        <end position="165"/>
    </location>
</feature>
<evidence type="ECO:0000313" key="11">
    <source>
        <dbReference type="Proteomes" id="UP000053257"/>
    </source>
</evidence>
<keyword evidence="3 7" id="KW-1133">Transmembrane helix</keyword>
<evidence type="ECO:0000256" key="2">
    <source>
        <dbReference type="ARBA" id="ARBA00022692"/>
    </source>
</evidence>
<feature type="transmembrane region" description="Helical" evidence="7">
    <location>
        <begin position="177"/>
        <end position="198"/>
    </location>
</feature>
<feature type="transmembrane region" description="Helical" evidence="7">
    <location>
        <begin position="315"/>
        <end position="333"/>
    </location>
</feature>
<evidence type="ECO:0000259" key="9">
    <source>
        <dbReference type="Pfam" id="PF13886"/>
    </source>
</evidence>
<dbReference type="Pfam" id="PF13886">
    <property type="entry name" value="TM7S3_TM198"/>
    <property type="match status" value="1"/>
</dbReference>
<gene>
    <name evidence="10" type="ORF">PHLGIDRAFT_124031</name>
</gene>
<feature type="transmembrane region" description="Helical" evidence="7">
    <location>
        <begin position="205"/>
        <end position="223"/>
    </location>
</feature>
<comment type="subcellular location">
    <subcellularLocation>
        <location evidence="1">Membrane</location>
        <topology evidence="1">Multi-pass membrane protein</topology>
    </subcellularLocation>
</comment>
<keyword evidence="2 7" id="KW-0812">Transmembrane</keyword>
<feature type="region of interest" description="Disordered" evidence="6">
    <location>
        <begin position="83"/>
        <end position="107"/>
    </location>
</feature>
<reference evidence="10 11" key="1">
    <citation type="journal article" date="2014" name="PLoS Genet.">
        <title>Analysis of the Phlebiopsis gigantea genome, transcriptome and secretome provides insight into its pioneer colonization strategies of wood.</title>
        <authorList>
            <person name="Hori C."/>
            <person name="Ishida T."/>
            <person name="Igarashi K."/>
            <person name="Samejima M."/>
            <person name="Suzuki H."/>
            <person name="Master E."/>
            <person name="Ferreira P."/>
            <person name="Ruiz-Duenas F.J."/>
            <person name="Held B."/>
            <person name="Canessa P."/>
            <person name="Larrondo L.F."/>
            <person name="Schmoll M."/>
            <person name="Druzhinina I.S."/>
            <person name="Kubicek C.P."/>
            <person name="Gaskell J.A."/>
            <person name="Kersten P."/>
            <person name="St John F."/>
            <person name="Glasner J."/>
            <person name="Sabat G."/>
            <person name="Splinter BonDurant S."/>
            <person name="Syed K."/>
            <person name="Yadav J."/>
            <person name="Mgbeahuruike A.C."/>
            <person name="Kovalchuk A."/>
            <person name="Asiegbu F.O."/>
            <person name="Lackner G."/>
            <person name="Hoffmeister D."/>
            <person name="Rencoret J."/>
            <person name="Gutierrez A."/>
            <person name="Sun H."/>
            <person name="Lindquist E."/>
            <person name="Barry K."/>
            <person name="Riley R."/>
            <person name="Grigoriev I.V."/>
            <person name="Henrissat B."/>
            <person name="Kues U."/>
            <person name="Berka R.M."/>
            <person name="Martinez A.T."/>
            <person name="Covert S.F."/>
            <person name="Blanchette R.A."/>
            <person name="Cullen D."/>
        </authorList>
    </citation>
    <scope>NUCLEOTIDE SEQUENCE [LARGE SCALE GENOMIC DNA]</scope>
    <source>
        <strain evidence="10 11">11061_1 CR5-6</strain>
    </source>
</reference>
<dbReference type="PANTHER" id="PTHR39469:SF1">
    <property type="entry name" value="DUF4203 DOMAIN-CONTAINING PROTEIN"/>
    <property type="match status" value="1"/>
</dbReference>
<feature type="compositionally biased region" description="Basic and acidic residues" evidence="6">
    <location>
        <begin position="778"/>
        <end position="801"/>
    </location>
</feature>
<proteinExistence type="predicted"/>
<accession>A0A0C3PWS5</accession>
<protein>
    <recommendedName>
        <fullName evidence="9">TM7S3/TM198-like domain-containing protein</fullName>
    </recommendedName>
</protein>
<feature type="compositionally biased region" description="Basic and acidic residues" evidence="6">
    <location>
        <begin position="865"/>
        <end position="880"/>
    </location>
</feature>
<feature type="compositionally biased region" description="Low complexity" evidence="6">
    <location>
        <begin position="515"/>
        <end position="536"/>
    </location>
</feature>
<evidence type="ECO:0000256" key="4">
    <source>
        <dbReference type="ARBA" id="ARBA00023136"/>
    </source>
</evidence>
<keyword evidence="8" id="KW-0732">Signal</keyword>
<dbReference type="InterPro" id="IPR025256">
    <property type="entry name" value="TM7S3/TM198-like_dom"/>
</dbReference>
<dbReference type="STRING" id="745531.A0A0C3PWS5"/>
<dbReference type="GO" id="GO:0016020">
    <property type="term" value="C:membrane"/>
    <property type="evidence" value="ECO:0007669"/>
    <property type="project" value="UniProtKB-SubCell"/>
</dbReference>
<feature type="compositionally biased region" description="Low complexity" evidence="6">
    <location>
        <begin position="83"/>
        <end position="102"/>
    </location>
</feature>
<keyword evidence="5" id="KW-0175">Coiled coil</keyword>
<feature type="compositionally biased region" description="Basic and acidic residues" evidence="6">
    <location>
        <begin position="739"/>
        <end position="761"/>
    </location>
</feature>
<dbReference type="AlphaFoldDB" id="A0A0C3PWS5"/>
<feature type="transmembrane region" description="Helical" evidence="7">
    <location>
        <begin position="285"/>
        <end position="303"/>
    </location>
</feature>
<feature type="region of interest" description="Disordered" evidence="6">
    <location>
        <begin position="512"/>
        <end position="589"/>
    </location>
</feature>